<dbReference type="RefSeq" id="WP_072578365.1">
    <property type="nucleotide sequence ID" value="NZ_CP016020.1"/>
</dbReference>
<name>A0A1L3MMT4_9BACI</name>
<dbReference type="AlphaFoldDB" id="A0A1L3MMT4"/>
<sequence length="163" mass="18702">MVAENLIHTLEKLLQLHQNLYQVALQKTDYLKENNVDKLKELLKKEQMFVQAIKQVEAERIQYTVEFLGTEDEVSLSACIDKAEGDNKQKLEEIAREFASIMDKLKAVNQLNRDLTNQALQFVSLSLDMLMPQQSISNYQRPDGKVSQAGDLKNRQSIFDSQA</sequence>
<gene>
    <name evidence="3" type="ORF">A9C19_01735</name>
</gene>
<evidence type="ECO:0000313" key="4">
    <source>
        <dbReference type="Proteomes" id="UP000181936"/>
    </source>
</evidence>
<dbReference type="InterPro" id="IPR007809">
    <property type="entry name" value="FlgN-like"/>
</dbReference>
<feature type="region of interest" description="Disordered" evidence="2">
    <location>
        <begin position="138"/>
        <end position="163"/>
    </location>
</feature>
<evidence type="ECO:0000313" key="3">
    <source>
        <dbReference type="EMBL" id="APH03574.1"/>
    </source>
</evidence>
<dbReference type="SUPFAM" id="SSF140566">
    <property type="entry name" value="FlgN-like"/>
    <property type="match status" value="1"/>
</dbReference>
<accession>A0A1L3MMT4</accession>
<keyword evidence="4" id="KW-1185">Reference proteome</keyword>
<keyword evidence="1" id="KW-1005">Bacterial flagellum biogenesis</keyword>
<proteinExistence type="predicted"/>
<organism evidence="3 4">
    <name type="scientific">Bacillus weihaiensis</name>
    <dbReference type="NCBI Taxonomy" id="1547283"/>
    <lineage>
        <taxon>Bacteria</taxon>
        <taxon>Bacillati</taxon>
        <taxon>Bacillota</taxon>
        <taxon>Bacilli</taxon>
        <taxon>Bacillales</taxon>
        <taxon>Bacillaceae</taxon>
        <taxon>Bacillus</taxon>
    </lineage>
</organism>
<dbReference type="InterPro" id="IPR036679">
    <property type="entry name" value="FlgN-like_sf"/>
</dbReference>
<dbReference type="Pfam" id="PF05130">
    <property type="entry name" value="FlgN"/>
    <property type="match status" value="1"/>
</dbReference>
<evidence type="ECO:0008006" key="5">
    <source>
        <dbReference type="Google" id="ProtNLM"/>
    </source>
</evidence>
<reference evidence="3 4" key="1">
    <citation type="journal article" date="2016" name="Sci. Rep.">
        <title>Complete genome sequence and transcriptomic analysis of a novel marine strain Bacillus weihaiensis reveals the mechanism of brown algae degradation.</title>
        <authorList>
            <person name="Zhu Y."/>
            <person name="Chen P."/>
            <person name="Bao Y."/>
            <person name="Men Y."/>
            <person name="Zeng Y."/>
            <person name="Yang J."/>
            <person name="Sun J."/>
            <person name="Sun Y."/>
        </authorList>
    </citation>
    <scope>NUCLEOTIDE SEQUENCE [LARGE SCALE GENOMIC DNA]</scope>
    <source>
        <strain evidence="3 4">Alg07</strain>
    </source>
</reference>
<dbReference type="Proteomes" id="UP000181936">
    <property type="component" value="Chromosome"/>
</dbReference>
<dbReference type="Gene3D" id="1.20.58.300">
    <property type="entry name" value="FlgN-like"/>
    <property type="match status" value="1"/>
</dbReference>
<dbReference type="STRING" id="1547283.A9C19_01735"/>
<dbReference type="OrthoDB" id="2381500at2"/>
<dbReference type="GO" id="GO:0044780">
    <property type="term" value="P:bacterial-type flagellum assembly"/>
    <property type="evidence" value="ECO:0007669"/>
    <property type="project" value="InterPro"/>
</dbReference>
<dbReference type="KEGG" id="bwh:A9C19_01735"/>
<evidence type="ECO:0000256" key="2">
    <source>
        <dbReference type="SAM" id="MobiDB-lite"/>
    </source>
</evidence>
<dbReference type="EMBL" id="CP016020">
    <property type="protein sequence ID" value="APH03574.1"/>
    <property type="molecule type" value="Genomic_DNA"/>
</dbReference>
<protein>
    <recommendedName>
        <fullName evidence="5">Flagellar biosynthesis protein FlgN</fullName>
    </recommendedName>
</protein>
<evidence type="ECO:0000256" key="1">
    <source>
        <dbReference type="ARBA" id="ARBA00022795"/>
    </source>
</evidence>